<gene>
    <name evidence="2" type="ORF">XAT740_LOCUS1381</name>
</gene>
<dbReference type="Gene3D" id="3.30.720.50">
    <property type="match status" value="1"/>
</dbReference>
<dbReference type="EMBL" id="CAJNOR010000042">
    <property type="protein sequence ID" value="CAF0769626.1"/>
    <property type="molecule type" value="Genomic_DNA"/>
</dbReference>
<evidence type="ECO:0000313" key="3">
    <source>
        <dbReference type="Proteomes" id="UP000663828"/>
    </source>
</evidence>
<keyword evidence="3" id="KW-1185">Reference proteome</keyword>
<organism evidence="2 3">
    <name type="scientific">Adineta ricciae</name>
    <name type="common">Rotifer</name>
    <dbReference type="NCBI Taxonomy" id="249248"/>
    <lineage>
        <taxon>Eukaryota</taxon>
        <taxon>Metazoa</taxon>
        <taxon>Spiralia</taxon>
        <taxon>Gnathifera</taxon>
        <taxon>Rotifera</taxon>
        <taxon>Eurotatoria</taxon>
        <taxon>Bdelloidea</taxon>
        <taxon>Adinetida</taxon>
        <taxon>Adinetidae</taxon>
        <taxon>Adineta</taxon>
    </lineage>
</organism>
<feature type="domain" description="WWE" evidence="1">
    <location>
        <begin position="1"/>
        <end position="75"/>
    </location>
</feature>
<comment type="caution">
    <text evidence="2">The sequence shown here is derived from an EMBL/GenBank/DDBJ whole genome shotgun (WGS) entry which is preliminary data.</text>
</comment>
<protein>
    <recommendedName>
        <fullName evidence="1">WWE domain-containing protein</fullName>
    </recommendedName>
</protein>
<dbReference type="InterPro" id="IPR037197">
    <property type="entry name" value="WWE_dom_sf"/>
</dbReference>
<dbReference type="InterPro" id="IPR004170">
    <property type="entry name" value="WWE_dom"/>
</dbReference>
<name>A0A813QPX8_ADIRI</name>
<dbReference type="Pfam" id="PF02825">
    <property type="entry name" value="WWE"/>
    <property type="match status" value="1"/>
</dbReference>
<sequence>MADEDGQWYWNACSNPFDKNAVPDWKPYDPSDNSKIEQAFKAGKNKADLANHSIHLKERMQVHKADFNKQRPVKREIKT</sequence>
<reference evidence="2" key="1">
    <citation type="submission" date="2021-02" db="EMBL/GenBank/DDBJ databases">
        <authorList>
            <person name="Nowell W R."/>
        </authorList>
    </citation>
    <scope>NUCLEOTIDE SEQUENCE</scope>
</reference>
<dbReference type="Proteomes" id="UP000663828">
    <property type="component" value="Unassembled WGS sequence"/>
</dbReference>
<dbReference type="SUPFAM" id="SSF117839">
    <property type="entry name" value="WWE domain"/>
    <property type="match status" value="1"/>
</dbReference>
<proteinExistence type="predicted"/>
<accession>A0A813QPX8</accession>
<dbReference type="AlphaFoldDB" id="A0A813QPX8"/>
<dbReference type="PROSITE" id="PS50918">
    <property type="entry name" value="WWE"/>
    <property type="match status" value="1"/>
</dbReference>
<evidence type="ECO:0000259" key="1">
    <source>
        <dbReference type="PROSITE" id="PS50918"/>
    </source>
</evidence>
<evidence type="ECO:0000313" key="2">
    <source>
        <dbReference type="EMBL" id="CAF0769626.1"/>
    </source>
</evidence>